<dbReference type="EMBL" id="CP126446">
    <property type="protein sequence ID" value="WIF96564.1"/>
    <property type="molecule type" value="Genomic_DNA"/>
</dbReference>
<dbReference type="PROSITE" id="PS51819">
    <property type="entry name" value="VOC"/>
    <property type="match status" value="1"/>
</dbReference>
<organism evidence="2 3">
    <name type="scientific">Pontibacillus chungwhensis</name>
    <dbReference type="NCBI Taxonomy" id="265426"/>
    <lineage>
        <taxon>Bacteria</taxon>
        <taxon>Bacillati</taxon>
        <taxon>Bacillota</taxon>
        <taxon>Bacilli</taxon>
        <taxon>Bacillales</taxon>
        <taxon>Bacillaceae</taxon>
        <taxon>Pontibacillus</taxon>
    </lineage>
</organism>
<sequence length="127" mass="14511">MKITKSPIHNRVNTIFIPVSDLQAAAKWYCHLLGQEYNPEEVKEPVYNMKINHTTGVLLDAGPPGKKQTVKPSAHPLFNFHTEDIDSSFQFVKELEYSVHSDIQRFEDISFFTIKDADENIIMICTG</sequence>
<dbReference type="SUPFAM" id="SSF54593">
    <property type="entry name" value="Glyoxalase/Bleomycin resistance protein/Dihydroxybiphenyl dioxygenase"/>
    <property type="match status" value="1"/>
</dbReference>
<gene>
    <name evidence="2" type="ORF">QNI29_12465</name>
</gene>
<reference evidence="2 3" key="1">
    <citation type="submission" date="2023-05" db="EMBL/GenBank/DDBJ databases">
        <title>Comparative genomics reveals the evidence of polycyclic aromatic hydrocarbons degradation in moderately halophilic genus Pontibacillus.</title>
        <authorList>
            <person name="Yang H."/>
            <person name="Qian Z."/>
        </authorList>
    </citation>
    <scope>NUCLEOTIDE SEQUENCE [LARGE SCALE GENOMIC DNA]</scope>
    <source>
        <strain evidence="3">HN14</strain>
    </source>
</reference>
<feature type="domain" description="VOC" evidence="1">
    <location>
        <begin position="11"/>
        <end position="127"/>
    </location>
</feature>
<keyword evidence="3" id="KW-1185">Reference proteome</keyword>
<protein>
    <submittedName>
        <fullName evidence="2">VOC family protein</fullName>
    </submittedName>
</protein>
<dbReference type="Pfam" id="PF00903">
    <property type="entry name" value="Glyoxalase"/>
    <property type="match status" value="1"/>
</dbReference>
<accession>A0ABY8UW16</accession>
<dbReference type="RefSeq" id="WP_231416835.1">
    <property type="nucleotide sequence ID" value="NZ_CP126446.1"/>
</dbReference>
<dbReference type="Gene3D" id="3.10.180.10">
    <property type="entry name" value="2,3-Dihydroxybiphenyl 1,2-Dioxygenase, domain 1"/>
    <property type="match status" value="1"/>
</dbReference>
<dbReference type="Proteomes" id="UP001236652">
    <property type="component" value="Chromosome"/>
</dbReference>
<dbReference type="InterPro" id="IPR029068">
    <property type="entry name" value="Glyas_Bleomycin-R_OHBP_Dase"/>
</dbReference>
<dbReference type="InterPro" id="IPR004360">
    <property type="entry name" value="Glyas_Fos-R_dOase_dom"/>
</dbReference>
<dbReference type="InterPro" id="IPR037523">
    <property type="entry name" value="VOC_core"/>
</dbReference>
<proteinExistence type="predicted"/>
<evidence type="ECO:0000313" key="2">
    <source>
        <dbReference type="EMBL" id="WIF96564.1"/>
    </source>
</evidence>
<evidence type="ECO:0000259" key="1">
    <source>
        <dbReference type="PROSITE" id="PS51819"/>
    </source>
</evidence>
<evidence type="ECO:0000313" key="3">
    <source>
        <dbReference type="Proteomes" id="UP001236652"/>
    </source>
</evidence>
<name>A0ABY8UW16_9BACI</name>